<reference evidence="2" key="1">
    <citation type="journal article" date="2015" name="Genome Announc.">
        <title>Whole-Genome Sequences of 80 Environmental and Clinical Isolates of Burkholderia pseudomallei.</title>
        <authorList>
            <person name="Johnson S.L."/>
            <person name="Baker A.L."/>
            <person name="Chain P.S."/>
            <person name="Currie B.J."/>
            <person name="Daligault H.E."/>
            <person name="Davenport K.W."/>
            <person name="Davis C.B."/>
            <person name="Inglis T.J."/>
            <person name="Kaestli M."/>
            <person name="Koren S."/>
            <person name="Mayo M."/>
            <person name="Merritt A.J."/>
            <person name="Price E.P."/>
            <person name="Sarovich D.S."/>
            <person name="Warner J."/>
            <person name="Rosovitz M.J."/>
        </authorList>
    </citation>
    <scope>NUCLEOTIDE SEQUENCE [LARGE SCALE GENOMIC DNA]</scope>
    <source>
        <strain evidence="2">DSM 2030</strain>
    </source>
</reference>
<dbReference type="eggNOG" id="COG1533">
    <property type="taxonomic scope" value="Bacteria"/>
</dbReference>
<dbReference type="GO" id="GO:0051539">
    <property type="term" value="F:4 iron, 4 sulfur cluster binding"/>
    <property type="evidence" value="ECO:0007669"/>
    <property type="project" value="TreeGrafter"/>
</dbReference>
<dbReference type="RefSeq" id="WP_049686069.1">
    <property type="nucleotide sequence ID" value="NZ_CP009170.1"/>
</dbReference>
<gene>
    <name evidence="1" type="ORF">TKV_c23850</name>
</gene>
<dbReference type="STRING" id="2325.TKV_c23850"/>
<dbReference type="Gene3D" id="3.80.30.30">
    <property type="match status" value="1"/>
</dbReference>
<dbReference type="KEGG" id="tki:TKV_c23850"/>
<dbReference type="SUPFAM" id="SSF102114">
    <property type="entry name" value="Radical SAM enzymes"/>
    <property type="match status" value="1"/>
</dbReference>
<dbReference type="GO" id="GO:1904047">
    <property type="term" value="F:S-adenosyl-L-methionine binding"/>
    <property type="evidence" value="ECO:0007669"/>
    <property type="project" value="TreeGrafter"/>
</dbReference>
<dbReference type="OrthoDB" id="9783671at2"/>
<keyword evidence="2" id="KW-1185">Reference proteome</keyword>
<protein>
    <submittedName>
        <fullName evidence="1">DNA repair photolyase-like protein</fullName>
    </submittedName>
</protein>
<dbReference type="Proteomes" id="UP000029669">
    <property type="component" value="Chromosome"/>
</dbReference>
<proteinExistence type="predicted"/>
<dbReference type="InterPro" id="IPR058240">
    <property type="entry name" value="rSAM_sf"/>
</dbReference>
<sequence length="332" mass="39519">MRKFSHIYVEKEVLDSPLTQNIIKKFTKSKVVIIDRYNEVFNRPNQNYVVQKDHQNLIIAKKRYDFIYRGSKLCENFGNINFYHTSNILNCIYDCDYCYLQGMYPSGHLVIFVNIEDYFKEVDKLTQDKKVYLSISYETDLLALEYLTDFVRMWVDYATKNKNVTIEIRTKSSNFSAVYSLKVLDNVIFAWTLLPQPVIDKYERFTPSLEDRIKSIKKAISKGLKIRISIEPVMYIDDFENIYKNFVKEFFLKIPVEGIKDVNIGAFRMVKEQAKKIEKLKEHSPIFCYDTVLKGGVFTYKDAEYFERFVYNEVIKYIEKEKVYILNYLPQN</sequence>
<organism evidence="1 2">
    <name type="scientific">Thermoanaerobacter kivui</name>
    <name type="common">Acetogenium kivui</name>
    <dbReference type="NCBI Taxonomy" id="2325"/>
    <lineage>
        <taxon>Bacteria</taxon>
        <taxon>Bacillati</taxon>
        <taxon>Bacillota</taxon>
        <taxon>Clostridia</taxon>
        <taxon>Thermoanaerobacterales</taxon>
        <taxon>Thermoanaerobacteraceae</taxon>
        <taxon>Thermoanaerobacter</taxon>
    </lineage>
</organism>
<dbReference type="InterPro" id="IPR049539">
    <property type="entry name" value="SPL"/>
</dbReference>
<dbReference type="GO" id="GO:0003913">
    <property type="term" value="F:DNA photolyase activity"/>
    <property type="evidence" value="ECO:0007669"/>
    <property type="project" value="TreeGrafter"/>
</dbReference>
<dbReference type="AlphaFoldDB" id="A0A097AUJ3"/>
<accession>A0A097AUJ3</accession>
<dbReference type="EMBL" id="CP009170">
    <property type="protein sequence ID" value="AIS53507.1"/>
    <property type="molecule type" value="Genomic_DNA"/>
</dbReference>
<dbReference type="PANTHER" id="PTHR37822:SF2">
    <property type="entry name" value="SPORE PHOTOPRODUCT LYASE"/>
    <property type="match status" value="1"/>
</dbReference>
<evidence type="ECO:0000313" key="1">
    <source>
        <dbReference type="EMBL" id="AIS53507.1"/>
    </source>
</evidence>
<dbReference type="Pfam" id="PF20903">
    <property type="entry name" value="SPL"/>
    <property type="match status" value="1"/>
</dbReference>
<dbReference type="HOGENOM" id="CLU_030330_0_0_9"/>
<dbReference type="PANTHER" id="PTHR37822">
    <property type="entry name" value="SPORE PHOTOPRODUCT LYASE-RELATED"/>
    <property type="match status" value="1"/>
</dbReference>
<evidence type="ECO:0000313" key="2">
    <source>
        <dbReference type="Proteomes" id="UP000029669"/>
    </source>
</evidence>
<name>A0A097AUJ3_THEKI</name>
<dbReference type="Gene3D" id="3.40.50.12110">
    <property type="match status" value="1"/>
</dbReference>
<keyword evidence="1" id="KW-0456">Lyase</keyword>
<dbReference type="GO" id="GO:0042601">
    <property type="term" value="C:endospore-forming forespore"/>
    <property type="evidence" value="ECO:0007669"/>
    <property type="project" value="TreeGrafter"/>
</dbReference>